<name>A0ACA9P749_9GLOM</name>
<reference evidence="1" key="1">
    <citation type="submission" date="2021-06" db="EMBL/GenBank/DDBJ databases">
        <authorList>
            <person name="Kallberg Y."/>
            <person name="Tangrot J."/>
            <person name="Rosling A."/>
        </authorList>
    </citation>
    <scope>NUCLEOTIDE SEQUENCE</scope>
    <source>
        <strain evidence="1">AU212A</strain>
    </source>
</reference>
<comment type="caution">
    <text evidence="1">The sequence shown here is derived from an EMBL/GenBank/DDBJ whole genome shotgun (WGS) entry which is preliminary data.</text>
</comment>
<accession>A0ACA9P749</accession>
<feature type="non-terminal residue" evidence="1">
    <location>
        <position position="1"/>
    </location>
</feature>
<protein>
    <submittedName>
        <fullName evidence="1">6842_t:CDS:1</fullName>
    </submittedName>
</protein>
<gene>
    <name evidence="1" type="ORF">SCALOS_LOCUS9994</name>
</gene>
<keyword evidence="2" id="KW-1185">Reference proteome</keyword>
<proteinExistence type="predicted"/>
<evidence type="ECO:0000313" key="1">
    <source>
        <dbReference type="EMBL" id="CAG8687354.1"/>
    </source>
</evidence>
<organism evidence="1 2">
    <name type="scientific">Scutellospora calospora</name>
    <dbReference type="NCBI Taxonomy" id="85575"/>
    <lineage>
        <taxon>Eukaryota</taxon>
        <taxon>Fungi</taxon>
        <taxon>Fungi incertae sedis</taxon>
        <taxon>Mucoromycota</taxon>
        <taxon>Glomeromycotina</taxon>
        <taxon>Glomeromycetes</taxon>
        <taxon>Diversisporales</taxon>
        <taxon>Gigasporaceae</taxon>
        <taxon>Scutellospora</taxon>
    </lineage>
</organism>
<evidence type="ECO:0000313" key="2">
    <source>
        <dbReference type="Proteomes" id="UP000789860"/>
    </source>
</evidence>
<sequence>LKLQKEKNYTHAEIQPEPSSDKEIKMQTDSSNIVTTSELEENIPNTEKAETASASTKKKKGNKRKLQALNNGIQIAETEATSKDASQSQD</sequence>
<dbReference type="Proteomes" id="UP000789860">
    <property type="component" value="Unassembled WGS sequence"/>
</dbReference>
<dbReference type="EMBL" id="CAJVPM010034480">
    <property type="protein sequence ID" value="CAG8687354.1"/>
    <property type="molecule type" value="Genomic_DNA"/>
</dbReference>